<evidence type="ECO:0000256" key="1">
    <source>
        <dbReference type="SAM" id="MobiDB-lite"/>
    </source>
</evidence>
<feature type="compositionally biased region" description="Acidic residues" evidence="1">
    <location>
        <begin position="230"/>
        <end position="248"/>
    </location>
</feature>
<feature type="compositionally biased region" description="Basic and acidic residues" evidence="1">
    <location>
        <begin position="199"/>
        <end position="229"/>
    </location>
</feature>
<evidence type="ECO:0000313" key="3">
    <source>
        <dbReference type="Proteomes" id="UP000241890"/>
    </source>
</evidence>
<comment type="caution">
    <text evidence="2">The sequence shown here is derived from an EMBL/GenBank/DDBJ whole genome shotgun (WGS) entry which is preliminary data.</text>
</comment>
<organism evidence="2 3">
    <name type="scientific">Hondaea fermentalgiana</name>
    <dbReference type="NCBI Taxonomy" id="2315210"/>
    <lineage>
        <taxon>Eukaryota</taxon>
        <taxon>Sar</taxon>
        <taxon>Stramenopiles</taxon>
        <taxon>Bigyra</taxon>
        <taxon>Labyrinthulomycetes</taxon>
        <taxon>Thraustochytrida</taxon>
        <taxon>Thraustochytriidae</taxon>
        <taxon>Hondaea</taxon>
    </lineage>
</organism>
<gene>
    <name evidence="2" type="ORF">FCC1311_006212</name>
</gene>
<evidence type="ECO:0000313" key="2">
    <source>
        <dbReference type="EMBL" id="GBG24403.1"/>
    </source>
</evidence>
<reference evidence="2 3" key="1">
    <citation type="submission" date="2017-12" db="EMBL/GenBank/DDBJ databases">
        <title>Sequencing, de novo assembly and annotation of complete genome of a new Thraustochytrid species, strain FCC1311.</title>
        <authorList>
            <person name="Sedici K."/>
            <person name="Godart F."/>
            <person name="Aiese Cigliano R."/>
            <person name="Sanseverino W."/>
            <person name="Barakat M."/>
            <person name="Ortet P."/>
            <person name="Marechal E."/>
            <person name="Cagnac O."/>
            <person name="Amato A."/>
        </authorList>
    </citation>
    <scope>NUCLEOTIDE SEQUENCE [LARGE SCALE GENOMIC DNA]</scope>
</reference>
<dbReference type="EMBL" id="BEYU01000005">
    <property type="protein sequence ID" value="GBG24403.1"/>
    <property type="molecule type" value="Genomic_DNA"/>
</dbReference>
<proteinExistence type="predicted"/>
<keyword evidence="3" id="KW-1185">Reference proteome</keyword>
<feature type="compositionally biased region" description="Low complexity" evidence="1">
    <location>
        <begin position="307"/>
        <end position="317"/>
    </location>
</feature>
<name>A0A2R5G7F9_9STRA</name>
<sequence>MSANGAGDRAPLGLSPVQSQCGRVAFEVCTVIRAAVALAAIPQDEYLTLHGKELVSLMSTRYESTIAEAKILIRLVTKTRKIRIGNVEEISNEAQLSDLPNLNIRVGASYFEEEYFKQNDAKGKDALTGGNLDKEKAQVRFDRYLELVMRIVQEIKAALIDARENYDDGQMPERVPAAEDGDNVEVQDYVDEMANPGYNDEREWVVDDPRDNYVSDNGSESHSHENEQSDHEEESGSEGEWEGDDGDLERDIPVNRPAPPLPRAPPVPRNRPGPKNGQPDRNIGLLSAIQEGAGKLKPPAEDRKPSAAATKAANKNTGRPSIAEEMKQHRLFNQRREQVRPPSHERDDELEVRPCSWERQEDRALFGGEYYPDRRRRVTGGSYLKGAKKREFTKGERGLA</sequence>
<dbReference type="AlphaFoldDB" id="A0A2R5G7F9"/>
<feature type="region of interest" description="Disordered" evidence="1">
    <location>
        <begin position="375"/>
        <end position="400"/>
    </location>
</feature>
<feature type="compositionally biased region" description="Basic and acidic residues" evidence="1">
    <location>
        <begin position="389"/>
        <end position="400"/>
    </location>
</feature>
<feature type="region of interest" description="Disordered" evidence="1">
    <location>
        <begin position="195"/>
        <end position="321"/>
    </location>
</feature>
<dbReference type="Proteomes" id="UP000241890">
    <property type="component" value="Unassembled WGS sequence"/>
</dbReference>
<protein>
    <submittedName>
        <fullName evidence="2">Uncharacterized protein</fullName>
    </submittedName>
</protein>
<feature type="compositionally biased region" description="Pro residues" evidence="1">
    <location>
        <begin position="256"/>
        <end position="271"/>
    </location>
</feature>
<dbReference type="InParanoid" id="A0A2R5G7F9"/>
<accession>A0A2R5G7F9</accession>